<dbReference type="PANTHER" id="PTHR30213:SF1">
    <property type="entry name" value="INNER MEMBRANE PROTEIN YHJD"/>
    <property type="match status" value="1"/>
</dbReference>
<evidence type="ECO:0000313" key="7">
    <source>
        <dbReference type="EMBL" id="MFC3851353.1"/>
    </source>
</evidence>
<dbReference type="RefSeq" id="WP_380692496.1">
    <property type="nucleotide sequence ID" value="NZ_JBHRYR010000002.1"/>
</dbReference>
<evidence type="ECO:0000313" key="8">
    <source>
        <dbReference type="Proteomes" id="UP001595617"/>
    </source>
</evidence>
<comment type="caution">
    <text evidence="7">The sequence shown here is derived from an EMBL/GenBank/DDBJ whole genome shotgun (WGS) entry which is preliminary data.</text>
</comment>
<protein>
    <submittedName>
        <fullName evidence="7">YihY/virulence factor BrkB family protein</fullName>
    </submittedName>
</protein>
<organism evidence="7 8">
    <name type="scientific">Saccharospirillum mangrovi</name>
    <dbReference type="NCBI Taxonomy" id="2161747"/>
    <lineage>
        <taxon>Bacteria</taxon>
        <taxon>Pseudomonadati</taxon>
        <taxon>Pseudomonadota</taxon>
        <taxon>Gammaproteobacteria</taxon>
        <taxon>Oceanospirillales</taxon>
        <taxon>Saccharospirillaceae</taxon>
        <taxon>Saccharospirillum</taxon>
    </lineage>
</organism>
<keyword evidence="4 6" id="KW-1133">Transmembrane helix</keyword>
<reference evidence="8" key="1">
    <citation type="journal article" date="2019" name="Int. J. Syst. Evol. Microbiol.">
        <title>The Global Catalogue of Microorganisms (GCM) 10K type strain sequencing project: providing services to taxonomists for standard genome sequencing and annotation.</title>
        <authorList>
            <consortium name="The Broad Institute Genomics Platform"/>
            <consortium name="The Broad Institute Genome Sequencing Center for Infectious Disease"/>
            <person name="Wu L."/>
            <person name="Ma J."/>
        </authorList>
    </citation>
    <scope>NUCLEOTIDE SEQUENCE [LARGE SCALE GENOMIC DNA]</scope>
    <source>
        <strain evidence="8">IBRC 10765</strain>
    </source>
</reference>
<dbReference type="Pfam" id="PF03631">
    <property type="entry name" value="Virul_fac_BrkB"/>
    <property type="match status" value="1"/>
</dbReference>
<evidence type="ECO:0000256" key="3">
    <source>
        <dbReference type="ARBA" id="ARBA00022692"/>
    </source>
</evidence>
<keyword evidence="2" id="KW-1003">Cell membrane</keyword>
<name>A0ABV7ZUC8_9GAMM</name>
<keyword evidence="5 6" id="KW-0472">Membrane</keyword>
<evidence type="ECO:0000256" key="6">
    <source>
        <dbReference type="SAM" id="Phobius"/>
    </source>
</evidence>
<dbReference type="InterPro" id="IPR017039">
    <property type="entry name" value="Virul_fac_BrkB"/>
</dbReference>
<evidence type="ECO:0000256" key="2">
    <source>
        <dbReference type="ARBA" id="ARBA00022475"/>
    </source>
</evidence>
<feature type="transmembrane region" description="Helical" evidence="6">
    <location>
        <begin position="36"/>
        <end position="64"/>
    </location>
</feature>
<proteinExistence type="predicted"/>
<evidence type="ECO:0000256" key="4">
    <source>
        <dbReference type="ARBA" id="ARBA00022989"/>
    </source>
</evidence>
<dbReference type="PIRSF" id="PIRSF035875">
    <property type="entry name" value="RNase_BN"/>
    <property type="match status" value="1"/>
</dbReference>
<sequence length="310" mass="33676">MKYPYGFQRLLLVGPNLRYWLSIARLAAINWLETKAFIYAAALAFFTLFSLAPVMIVLVTLTGVVFGESAAEGQVLAYLTSFVGADAALLIQNAVLGARLDRGGWLPTLIGLGVIIVGATTVFAHLQQSLNAIWDVVPKPSRSGMVVYLRQRLFSLVIVLSIGILLMASLLLSVLVQALLNYADQWVEVPESGIVGVELLGSMVVISVMFAAVFKVLPDVFLSWRDVLPAGLLTALLFMLGRYFMARYLTNTAVGSAYGAAGSLVLLLVWVQYSALVLLYGAAFCRAHLEARGGRVRPNHGAAYVRRHIE</sequence>
<feature type="transmembrane region" description="Helical" evidence="6">
    <location>
        <begin position="192"/>
        <end position="214"/>
    </location>
</feature>
<feature type="transmembrane region" description="Helical" evidence="6">
    <location>
        <begin position="226"/>
        <end position="245"/>
    </location>
</feature>
<dbReference type="Proteomes" id="UP001595617">
    <property type="component" value="Unassembled WGS sequence"/>
</dbReference>
<dbReference type="NCBIfam" id="TIGR00765">
    <property type="entry name" value="yihY_not_rbn"/>
    <property type="match status" value="1"/>
</dbReference>
<evidence type="ECO:0000256" key="5">
    <source>
        <dbReference type="ARBA" id="ARBA00023136"/>
    </source>
</evidence>
<feature type="transmembrane region" description="Helical" evidence="6">
    <location>
        <begin position="257"/>
        <end position="285"/>
    </location>
</feature>
<comment type="subcellular location">
    <subcellularLocation>
        <location evidence="1">Cell membrane</location>
        <topology evidence="1">Multi-pass membrane protein</topology>
    </subcellularLocation>
</comment>
<feature type="transmembrane region" description="Helical" evidence="6">
    <location>
        <begin position="104"/>
        <end position="124"/>
    </location>
</feature>
<gene>
    <name evidence="7" type="ORF">ACFOOG_00795</name>
</gene>
<feature type="transmembrane region" description="Helical" evidence="6">
    <location>
        <begin position="153"/>
        <end position="180"/>
    </location>
</feature>
<dbReference type="PANTHER" id="PTHR30213">
    <property type="entry name" value="INNER MEMBRANE PROTEIN YHJD"/>
    <property type="match status" value="1"/>
</dbReference>
<keyword evidence="8" id="KW-1185">Reference proteome</keyword>
<evidence type="ECO:0000256" key="1">
    <source>
        <dbReference type="ARBA" id="ARBA00004651"/>
    </source>
</evidence>
<dbReference type="EMBL" id="JBHRYR010000002">
    <property type="protein sequence ID" value="MFC3851353.1"/>
    <property type="molecule type" value="Genomic_DNA"/>
</dbReference>
<accession>A0ABV7ZUC8</accession>
<keyword evidence="3 6" id="KW-0812">Transmembrane</keyword>